<proteinExistence type="inferred from homology"/>
<accession>A0ABY4AL01</accession>
<keyword evidence="3" id="KW-0472">Membrane</keyword>
<dbReference type="Gene3D" id="3.40.50.720">
    <property type="entry name" value="NAD(P)-binding Rossmann-like Domain"/>
    <property type="match status" value="1"/>
</dbReference>
<evidence type="ECO:0000313" key="5">
    <source>
        <dbReference type="Proteomes" id="UP000831607"/>
    </source>
</evidence>
<organism evidence="4 5">
    <name type="scientific">Orrella daihaiensis</name>
    <dbReference type="NCBI Taxonomy" id="2782176"/>
    <lineage>
        <taxon>Bacteria</taxon>
        <taxon>Pseudomonadati</taxon>
        <taxon>Pseudomonadota</taxon>
        <taxon>Betaproteobacteria</taxon>
        <taxon>Burkholderiales</taxon>
        <taxon>Alcaligenaceae</taxon>
        <taxon>Orrella</taxon>
    </lineage>
</organism>
<sequence>MFKSLFKPLNPPIKDWAGKRVWIVGASSGIGAALAIALLDLGAKVAVSARRADRLNELVDSHPDGKNAIVIPFDVTDSDAWSQAVDEVVAHLGELDLVVLGAARYDPQHAWNLNMDEVRASYELNVISMYEAVKHLVPRLLTQRHGGLAIIGSISGYTGLPRAVVYGATKSALQNFTETLYFELEPKGLGVYLISPGFVKTPMTAKNDFEMPGLMTPAQAAQAIISGMARGQFEIRFPRGFANGLRWVSRLPYRWRFPLLHRATKQ</sequence>
<evidence type="ECO:0000256" key="3">
    <source>
        <dbReference type="SAM" id="Phobius"/>
    </source>
</evidence>
<evidence type="ECO:0000256" key="2">
    <source>
        <dbReference type="ARBA" id="ARBA00023002"/>
    </source>
</evidence>
<keyword evidence="2" id="KW-0560">Oxidoreductase</keyword>
<feature type="transmembrane region" description="Helical" evidence="3">
    <location>
        <begin position="20"/>
        <end position="41"/>
    </location>
</feature>
<dbReference type="Pfam" id="PF00106">
    <property type="entry name" value="adh_short"/>
    <property type="match status" value="1"/>
</dbReference>
<dbReference type="EMBL" id="CP063982">
    <property type="protein sequence ID" value="UOD49747.1"/>
    <property type="molecule type" value="Genomic_DNA"/>
</dbReference>
<dbReference type="SUPFAM" id="SSF51735">
    <property type="entry name" value="NAD(P)-binding Rossmann-fold domains"/>
    <property type="match status" value="1"/>
</dbReference>
<keyword evidence="3" id="KW-0812">Transmembrane</keyword>
<dbReference type="InterPro" id="IPR002347">
    <property type="entry name" value="SDR_fam"/>
</dbReference>
<dbReference type="Proteomes" id="UP000831607">
    <property type="component" value="Chromosome"/>
</dbReference>
<evidence type="ECO:0000313" key="4">
    <source>
        <dbReference type="EMBL" id="UOD49747.1"/>
    </source>
</evidence>
<dbReference type="PANTHER" id="PTHR44196">
    <property type="entry name" value="DEHYDROGENASE/REDUCTASE SDR FAMILY MEMBER 7B"/>
    <property type="match status" value="1"/>
</dbReference>
<comment type="similarity">
    <text evidence="1">Belongs to the short-chain dehydrogenases/reductases (SDR) family.</text>
</comment>
<keyword evidence="5" id="KW-1185">Reference proteome</keyword>
<dbReference type="PRINTS" id="PR00081">
    <property type="entry name" value="GDHRDH"/>
</dbReference>
<gene>
    <name evidence="4" type="ORF">DHf2319_09815</name>
</gene>
<keyword evidence="3" id="KW-1133">Transmembrane helix</keyword>
<dbReference type="RefSeq" id="WP_243477991.1">
    <property type="nucleotide sequence ID" value="NZ_CP063982.1"/>
</dbReference>
<dbReference type="PANTHER" id="PTHR44196:SF1">
    <property type="entry name" value="DEHYDROGENASE_REDUCTASE SDR FAMILY MEMBER 7B"/>
    <property type="match status" value="1"/>
</dbReference>
<name>A0ABY4AL01_9BURK</name>
<dbReference type="InterPro" id="IPR036291">
    <property type="entry name" value="NAD(P)-bd_dom_sf"/>
</dbReference>
<evidence type="ECO:0000256" key="1">
    <source>
        <dbReference type="ARBA" id="ARBA00006484"/>
    </source>
</evidence>
<reference evidence="4 5" key="1">
    <citation type="submission" date="2020-11" db="EMBL/GenBank/DDBJ databases">
        <title>Algicoccus daihaiensis sp.nov., isolated from Daihai Lake in Inner Mongolia.</title>
        <authorList>
            <person name="Kai J."/>
        </authorList>
    </citation>
    <scope>NUCLEOTIDE SEQUENCE [LARGE SCALE GENOMIC DNA]</scope>
    <source>
        <strain evidence="5">f23</strain>
    </source>
</reference>
<protein>
    <submittedName>
        <fullName evidence="4">SDR family NAD(P)-dependent oxidoreductase</fullName>
    </submittedName>
</protein>